<protein>
    <submittedName>
        <fullName evidence="1">Str. FM013</fullName>
    </submittedName>
</protein>
<organism evidence="1 2">
    <name type="scientific">Penicillium camemberti (strain FM 013)</name>
    <dbReference type="NCBI Taxonomy" id="1429867"/>
    <lineage>
        <taxon>Eukaryota</taxon>
        <taxon>Fungi</taxon>
        <taxon>Dikarya</taxon>
        <taxon>Ascomycota</taxon>
        <taxon>Pezizomycotina</taxon>
        <taxon>Eurotiomycetes</taxon>
        <taxon>Eurotiomycetidae</taxon>
        <taxon>Eurotiales</taxon>
        <taxon>Aspergillaceae</taxon>
        <taxon>Penicillium</taxon>
    </lineage>
</organism>
<sequence>MYMYYMVGTKHQSPFWRRPRKSLIFKDKRYFEYGRGLRIPSDTFGSIIFLEYLLRGFRQRAEQLEIDLKASEKSNEEDASTHREYEEYLERNEEMILEITRGLHNAETQLPQRPLKNIYDRIRQNPAWYLRKELTNDCVGRGGCCSRSCGCCEKRCLTSKERSTGNCTELCYCCGVNRSYSISGAEWEIVMTKLGHKLQSKNPSYLLAMTEAYFSKPGIFGLGKMSMVRSFAWYWKKGSLWQWKRVSK</sequence>
<evidence type="ECO:0000313" key="1">
    <source>
        <dbReference type="EMBL" id="CRL19045.1"/>
    </source>
</evidence>
<evidence type="ECO:0000313" key="2">
    <source>
        <dbReference type="Proteomes" id="UP000053732"/>
    </source>
</evidence>
<dbReference type="EMBL" id="HG793135">
    <property type="protein sequence ID" value="CRL19045.1"/>
    <property type="molecule type" value="Genomic_DNA"/>
</dbReference>
<dbReference type="Proteomes" id="UP000053732">
    <property type="component" value="Unassembled WGS sequence"/>
</dbReference>
<gene>
    <name evidence="1" type="ORF">PCAMFM013_S002g000915</name>
</gene>
<reference evidence="1 2" key="1">
    <citation type="journal article" date="2014" name="Nat. Commun.">
        <title>Multiple recent horizontal transfers of a large genomic region in cheese making fungi.</title>
        <authorList>
            <person name="Cheeseman K."/>
            <person name="Ropars J."/>
            <person name="Renault P."/>
            <person name="Dupont J."/>
            <person name="Gouzy J."/>
            <person name="Branca A."/>
            <person name="Abraham A.L."/>
            <person name="Ceppi M."/>
            <person name="Conseiller E."/>
            <person name="Debuchy R."/>
            <person name="Malagnac F."/>
            <person name="Goarin A."/>
            <person name="Silar P."/>
            <person name="Lacoste S."/>
            <person name="Sallet E."/>
            <person name="Bensimon A."/>
            <person name="Giraud T."/>
            <person name="Brygoo Y."/>
        </authorList>
    </citation>
    <scope>NUCLEOTIDE SEQUENCE [LARGE SCALE GENOMIC DNA]</scope>
    <source>
        <strain evidence="2">FM 013</strain>
    </source>
</reference>
<dbReference type="AlphaFoldDB" id="A0A0G4NYA1"/>
<proteinExistence type="predicted"/>
<dbReference type="STRING" id="1429867.A0A0G4NYA1"/>
<name>A0A0G4NYA1_PENC3</name>
<accession>A0A0G4NYA1</accession>
<keyword evidence="2" id="KW-1185">Reference proteome</keyword>